<organism evidence="2 3">
    <name type="scientific">Nocardioides bruguierae</name>
    <dbReference type="NCBI Taxonomy" id="2945102"/>
    <lineage>
        <taxon>Bacteria</taxon>
        <taxon>Bacillati</taxon>
        <taxon>Actinomycetota</taxon>
        <taxon>Actinomycetes</taxon>
        <taxon>Propionibacteriales</taxon>
        <taxon>Nocardioidaceae</taxon>
        <taxon>Nocardioides</taxon>
    </lineage>
</organism>
<evidence type="ECO:0000313" key="3">
    <source>
        <dbReference type="Proteomes" id="UP001139485"/>
    </source>
</evidence>
<accession>A0A9X2D5J9</accession>
<dbReference type="Gene3D" id="3.40.50.300">
    <property type="entry name" value="P-loop containing nucleotide triphosphate hydrolases"/>
    <property type="match status" value="1"/>
</dbReference>
<feature type="compositionally biased region" description="Low complexity" evidence="1">
    <location>
        <begin position="200"/>
        <end position="210"/>
    </location>
</feature>
<keyword evidence="3" id="KW-1185">Reference proteome</keyword>
<proteinExistence type="predicted"/>
<reference evidence="2" key="1">
    <citation type="submission" date="2022-05" db="EMBL/GenBank/DDBJ databases">
        <authorList>
            <person name="Tuo L."/>
        </authorList>
    </citation>
    <scope>NUCLEOTIDE SEQUENCE</scope>
    <source>
        <strain evidence="2">BSK12Z-4</strain>
    </source>
</reference>
<dbReference type="InterPro" id="IPR027417">
    <property type="entry name" value="P-loop_NTPase"/>
</dbReference>
<dbReference type="SUPFAM" id="SSF52540">
    <property type="entry name" value="P-loop containing nucleoside triphosphate hydrolases"/>
    <property type="match status" value="1"/>
</dbReference>
<dbReference type="Proteomes" id="UP001139485">
    <property type="component" value="Unassembled WGS sequence"/>
</dbReference>
<dbReference type="AlphaFoldDB" id="A0A9X2D5J9"/>
<evidence type="ECO:0000256" key="1">
    <source>
        <dbReference type="SAM" id="MobiDB-lite"/>
    </source>
</evidence>
<gene>
    <name evidence="2" type="ORF">M8330_00180</name>
</gene>
<evidence type="ECO:0000313" key="2">
    <source>
        <dbReference type="EMBL" id="MCM0618704.1"/>
    </source>
</evidence>
<protein>
    <submittedName>
        <fullName evidence="2">AAA family ATPase</fullName>
    </submittedName>
</protein>
<dbReference type="RefSeq" id="WP_250825681.1">
    <property type="nucleotide sequence ID" value="NZ_JAMOIL010000001.1"/>
</dbReference>
<sequence>MHLVLLLGPPAVGKMAVGRRIAARTRYRLFHNHATIEPLLEVFDWGTPPFETLKLEFRRRVIEEAVASGVPGLVLTLVWAFQLPEDTAYVRHLLAPVLDAGGRVDFVELTATEETRVAREGTPERLAAKPSKADVAWARAHVREAGRTHVMNTGPEQPFPLRDLPGSRHVVVANDHGDADQTAGRVCELLGLPPLPSLPSRPGAGSPQSE</sequence>
<name>A0A9X2D5J9_9ACTN</name>
<comment type="caution">
    <text evidence="2">The sequence shown here is derived from an EMBL/GenBank/DDBJ whole genome shotgun (WGS) entry which is preliminary data.</text>
</comment>
<feature type="region of interest" description="Disordered" evidence="1">
    <location>
        <begin position="191"/>
        <end position="210"/>
    </location>
</feature>
<dbReference type="EMBL" id="JAMOIL010000001">
    <property type="protein sequence ID" value="MCM0618704.1"/>
    <property type="molecule type" value="Genomic_DNA"/>
</dbReference>